<gene>
    <name evidence="5" type="ORF">FR943_08085</name>
</gene>
<dbReference type="PANTHER" id="PTHR37042">
    <property type="entry name" value="OUTER MEMBRANE PROTEIN RV1973"/>
    <property type="match status" value="1"/>
</dbReference>
<comment type="subcellular location">
    <subcellularLocation>
        <location evidence="1">Membrane</location>
    </subcellularLocation>
</comment>
<evidence type="ECO:0000313" key="6">
    <source>
        <dbReference type="Proteomes" id="UP000812982"/>
    </source>
</evidence>
<evidence type="ECO:0000313" key="5">
    <source>
        <dbReference type="EMBL" id="MBU9763799.1"/>
    </source>
</evidence>
<feature type="compositionally biased region" description="Acidic residues" evidence="3">
    <location>
        <begin position="18"/>
        <end position="38"/>
    </location>
</feature>
<feature type="transmembrane region" description="Helical" evidence="4">
    <location>
        <begin position="54"/>
        <end position="76"/>
    </location>
</feature>
<evidence type="ECO:0000256" key="4">
    <source>
        <dbReference type="SAM" id="Phobius"/>
    </source>
</evidence>
<comment type="caution">
    <text evidence="5">The sequence shown here is derived from an EMBL/GenBank/DDBJ whole genome shotgun (WGS) entry which is preliminary data.</text>
</comment>
<evidence type="ECO:0000256" key="3">
    <source>
        <dbReference type="SAM" id="MobiDB-lite"/>
    </source>
</evidence>
<dbReference type="EMBL" id="VOMB01000010">
    <property type="protein sequence ID" value="MBU9763799.1"/>
    <property type="molecule type" value="Genomic_DNA"/>
</dbReference>
<sequence length="208" mass="22315">MRSTMASIKLADRHELAEPLDDGDPTESGDTDLGEDDASDFAEPIASQRKWLRWVAVGGLAVLVPAMAAAGGFFGWHYGKDRQIANAGAAALNTANSYAVTLTSVDTNNLDANFAAVLDGSTGEFQDMYAKSSSELRKLLIDHKATGHGTVVDSAVKSASPDEVVVLLFVDQTVTNTEVPDPRVDRSRMVMTMHHVDGRWKAAKVELP</sequence>
<keyword evidence="6" id="KW-1185">Reference proteome</keyword>
<feature type="region of interest" description="Disordered" evidence="3">
    <location>
        <begin position="1"/>
        <end position="38"/>
    </location>
</feature>
<proteinExistence type="predicted"/>
<organism evidence="5 6">
    <name type="scientific">[Mycobacterium] fortunisiensis</name>
    <dbReference type="NCBI Taxonomy" id="2600579"/>
    <lineage>
        <taxon>Bacteria</taxon>
        <taxon>Bacillati</taxon>
        <taxon>Actinomycetota</taxon>
        <taxon>Actinomycetes</taxon>
        <taxon>Mycobacteriales</taxon>
        <taxon>Mycobacteriaceae</taxon>
        <taxon>Mycolicibacterium</taxon>
    </lineage>
</organism>
<accession>A0ABS6KJQ8</accession>
<keyword evidence="4" id="KW-1133">Transmembrane helix</keyword>
<evidence type="ECO:0000256" key="1">
    <source>
        <dbReference type="ARBA" id="ARBA00004370"/>
    </source>
</evidence>
<keyword evidence="4" id="KW-0812">Transmembrane</keyword>
<dbReference type="PANTHER" id="PTHR37042:SF4">
    <property type="entry name" value="OUTER MEMBRANE PROTEIN RV1973"/>
    <property type="match status" value="1"/>
</dbReference>
<dbReference type="Proteomes" id="UP000812982">
    <property type="component" value="Unassembled WGS sequence"/>
</dbReference>
<keyword evidence="2 4" id="KW-0472">Membrane</keyword>
<evidence type="ECO:0000256" key="2">
    <source>
        <dbReference type="ARBA" id="ARBA00023136"/>
    </source>
</evidence>
<name>A0ABS6KJQ8_9MYCO</name>
<reference evidence="5 6" key="1">
    <citation type="journal article" date="2021" name="Sci. Rep.">
        <title>Phenotypic and genomic hallmarks of a novel, potentially pathogenic rapidly growing Mycobacterium species related to the Mycobacterium fortuitum complex.</title>
        <authorList>
            <person name="Gharbi R."/>
            <person name="Khanna V."/>
            <person name="Frigui W."/>
            <person name="Mhenni B."/>
            <person name="Brosch R."/>
            <person name="Mardassi H."/>
        </authorList>
    </citation>
    <scope>NUCLEOTIDE SEQUENCE [LARGE SCALE GENOMIC DNA]</scope>
    <source>
        <strain evidence="5 6">TNTM28</strain>
    </source>
</reference>
<protein>
    <submittedName>
        <fullName evidence="5">Tetratricopeptide repeat protein</fullName>
    </submittedName>
</protein>